<sequence>MSEPASHTKEPASRSGSGGSGGSYVLVFRDFVPARRETSRRFVDEHGVYKHAHKTESFASLMDRVNRFIASEGVKVVNVETLQLPYADAAALTEYKSELACDTGVQTMVQCVRLWYMAAAATDPHLPEAYACQFDEIQGRAVPSVEEL</sequence>
<name>F2UL02_SALR5</name>
<organism evidence="3">
    <name type="scientific">Salpingoeca rosetta (strain ATCC 50818 / BSB-021)</name>
    <dbReference type="NCBI Taxonomy" id="946362"/>
    <lineage>
        <taxon>Eukaryota</taxon>
        <taxon>Choanoflagellata</taxon>
        <taxon>Craspedida</taxon>
        <taxon>Salpingoecidae</taxon>
        <taxon>Salpingoeca</taxon>
    </lineage>
</organism>
<dbReference type="RefSeq" id="XP_004990277.1">
    <property type="nucleotide sequence ID" value="XM_004990220.1"/>
</dbReference>
<reference evidence="2" key="1">
    <citation type="submission" date="2009-08" db="EMBL/GenBank/DDBJ databases">
        <title>Annotation of Salpingoeca rosetta.</title>
        <authorList>
            <consortium name="The Broad Institute Genome Sequencing Platform"/>
            <person name="Russ C."/>
            <person name="Cuomo C."/>
            <person name="Burger G."/>
            <person name="Gray M.W."/>
            <person name="Holland P.W.H."/>
            <person name="King N."/>
            <person name="Lang F.B.F."/>
            <person name="Roger A.J."/>
            <person name="Ruiz-Trillo I."/>
            <person name="Young S.K."/>
            <person name="Zeng Q."/>
            <person name="Gargeya S."/>
            <person name="Alvarado L."/>
            <person name="Berlin A."/>
            <person name="Chapman S.B."/>
            <person name="Chen Z."/>
            <person name="Freedman E."/>
            <person name="Gellesch M."/>
            <person name="Goldberg J."/>
            <person name="Griggs A."/>
            <person name="Gujja S."/>
            <person name="Heilman E."/>
            <person name="Heiman D."/>
            <person name="Howarth C."/>
            <person name="Mehta T."/>
            <person name="Neiman D."/>
            <person name="Pearson M."/>
            <person name="Roberts A."/>
            <person name="Saif S."/>
            <person name="Shea T."/>
            <person name="Shenoy N."/>
            <person name="Sisk P."/>
            <person name="Stolte C."/>
            <person name="Sykes S."/>
            <person name="White J."/>
            <person name="Yandava C."/>
            <person name="Haas B."/>
            <person name="Nusbaum C."/>
            <person name="Birren B."/>
        </authorList>
    </citation>
    <scope>NUCLEOTIDE SEQUENCE [LARGE SCALE GENOMIC DNA]</scope>
    <source>
        <strain evidence="2">ATCC 50818</strain>
    </source>
</reference>
<evidence type="ECO:0000313" key="2">
    <source>
        <dbReference type="EMBL" id="EGD77801.1"/>
    </source>
</evidence>
<dbReference type="EMBL" id="GL832979">
    <property type="protein sequence ID" value="EGD77801.1"/>
    <property type="molecule type" value="Genomic_DNA"/>
</dbReference>
<dbReference type="AlphaFoldDB" id="F2UL02"/>
<evidence type="ECO:0000313" key="3">
    <source>
        <dbReference type="Proteomes" id="UP000007799"/>
    </source>
</evidence>
<keyword evidence="3" id="KW-1185">Reference proteome</keyword>
<evidence type="ECO:0000256" key="1">
    <source>
        <dbReference type="SAM" id="MobiDB-lite"/>
    </source>
</evidence>
<proteinExistence type="predicted"/>
<gene>
    <name evidence="2" type="ORF">PTSG_08891</name>
</gene>
<feature type="region of interest" description="Disordered" evidence="1">
    <location>
        <begin position="1"/>
        <end position="20"/>
    </location>
</feature>
<dbReference type="OrthoDB" id="10527161at2759"/>
<feature type="compositionally biased region" description="Basic and acidic residues" evidence="1">
    <location>
        <begin position="1"/>
        <end position="12"/>
    </location>
</feature>
<dbReference type="GeneID" id="16070831"/>
<accession>F2UL02</accession>
<dbReference type="Proteomes" id="UP000007799">
    <property type="component" value="Unassembled WGS sequence"/>
</dbReference>
<dbReference type="OMA" id="MSEPASH"/>
<protein>
    <submittedName>
        <fullName evidence="2">Uncharacterized protein</fullName>
    </submittedName>
</protein>
<dbReference type="InParanoid" id="F2UL02"/>
<dbReference type="KEGG" id="sre:PTSG_08891"/>